<name>A0A9E6YDU5_9CAUD</name>
<sequence>MIRKHSAKVLTLRNVERAFSDSVEETLHFVLIGGSWYYNGTSNLNHLSKSHKDGFWEYDIKYILEDSPKFSLGEIKRSFYHGPNKSMQIATREWTSNQRAYGEQY</sequence>
<dbReference type="Proteomes" id="UP001162781">
    <property type="component" value="Segment"/>
</dbReference>
<organism evidence="1 2">
    <name type="scientific">Escherichia phage SKA49</name>
    <dbReference type="NCBI Taxonomy" id="2910155"/>
    <lineage>
        <taxon>Viruses</taxon>
        <taxon>Duplodnaviria</taxon>
        <taxon>Heunggongvirae</taxon>
        <taxon>Uroviricota</taxon>
        <taxon>Caudoviricetes</taxon>
        <taxon>Chaseviridae</taxon>
        <taxon>Cleopatravirinae</taxon>
        <taxon>Carltongylesvirus</taxon>
        <taxon>Carltongylesvirus SKA49</taxon>
    </lineage>
</organism>
<dbReference type="RefSeq" id="YP_010844766.1">
    <property type="nucleotide sequence ID" value="NC_079180.1"/>
</dbReference>
<accession>A0A9E6YDU5</accession>
<reference evidence="1" key="1">
    <citation type="submission" date="2021-12" db="EMBL/GenBank/DDBJ databases">
        <title>Complete genome analysis of a new phage of genus Carltongylesvirus, Escherichia-Phage-SKA49.</title>
        <authorList>
            <person name="Sattar S."/>
            <person name="Khanum S."/>
            <person name="Altermann E."/>
            <person name="Bailie M."/>
        </authorList>
    </citation>
    <scope>NUCLEOTIDE SEQUENCE</scope>
</reference>
<dbReference type="EMBL" id="OL741059">
    <property type="protein sequence ID" value="UIU47109.1"/>
    <property type="molecule type" value="Genomic_DNA"/>
</dbReference>
<protein>
    <submittedName>
        <fullName evidence="1">Uncharacterized protein</fullName>
    </submittedName>
</protein>
<proteinExistence type="predicted"/>
<evidence type="ECO:0000313" key="2">
    <source>
        <dbReference type="Proteomes" id="UP001162781"/>
    </source>
</evidence>
<keyword evidence="2" id="KW-1185">Reference proteome</keyword>
<dbReference type="KEGG" id="vg:80831911"/>
<evidence type="ECO:0000313" key="1">
    <source>
        <dbReference type="EMBL" id="UIU47109.1"/>
    </source>
</evidence>
<dbReference type="GeneID" id="80831911"/>